<dbReference type="InterPro" id="IPR048341">
    <property type="entry name" value="DUF1285_N"/>
</dbReference>
<feature type="domain" description="DUF1285" evidence="3">
    <location>
        <begin position="94"/>
        <end position="187"/>
    </location>
</feature>
<feature type="region of interest" description="Disordered" evidence="1">
    <location>
        <begin position="1"/>
        <end position="20"/>
    </location>
</feature>
<evidence type="ECO:0000259" key="3">
    <source>
        <dbReference type="Pfam" id="PF21028"/>
    </source>
</evidence>
<dbReference type="Proteomes" id="UP000298049">
    <property type="component" value="Chromosome"/>
</dbReference>
<dbReference type="Gene3D" id="3.10.540.10">
    <property type="entry name" value="duf1285 like domain"/>
    <property type="match status" value="1"/>
</dbReference>
<dbReference type="InterPro" id="IPR023361">
    <property type="entry name" value="DUF1285_beta_roll_sf"/>
</dbReference>
<sequence length="191" mass="21359">MTEQAATPDRLAEQVEQELGKSRAIPPVEKWNPDFSGEMDMRIARNGDWFYQGTKLSRQSLVKLFSSILKLDDDGAYYLVTPVEKFRITVDDAPFVAHSLEREGEGPGQTLWLTTNTGDRLRVDDEHPLWVDGAGKDEPSPYIRVRRNLDALIERQTFYELASLALEGEGEHAGQLGVFSAGNFYPIGNAG</sequence>
<dbReference type="InterPro" id="IPR010707">
    <property type="entry name" value="DUF1285"/>
</dbReference>
<evidence type="ECO:0000256" key="1">
    <source>
        <dbReference type="SAM" id="MobiDB-lite"/>
    </source>
</evidence>
<evidence type="ECO:0000259" key="2">
    <source>
        <dbReference type="Pfam" id="PF06938"/>
    </source>
</evidence>
<dbReference type="PIRSF" id="PIRSF029557">
    <property type="entry name" value="UCP029557"/>
    <property type="match status" value="1"/>
</dbReference>
<dbReference type="Pfam" id="PF21028">
    <property type="entry name" value="DUF1285_C"/>
    <property type="match status" value="1"/>
</dbReference>
<name>A0A4P7XLX5_9ALTE</name>
<keyword evidence="5" id="KW-1185">Reference proteome</keyword>
<organism evidence="4 5">
    <name type="scientific">Hydrocarboniclastica marina</name>
    <dbReference type="NCBI Taxonomy" id="2259620"/>
    <lineage>
        <taxon>Bacteria</taxon>
        <taxon>Pseudomonadati</taxon>
        <taxon>Pseudomonadota</taxon>
        <taxon>Gammaproteobacteria</taxon>
        <taxon>Alteromonadales</taxon>
        <taxon>Alteromonadaceae</taxon>
        <taxon>Hydrocarboniclastica</taxon>
    </lineage>
</organism>
<evidence type="ECO:0000313" key="5">
    <source>
        <dbReference type="Proteomes" id="UP000298049"/>
    </source>
</evidence>
<dbReference type="EMBL" id="CP031093">
    <property type="protein sequence ID" value="QCF27883.1"/>
    <property type="molecule type" value="Genomic_DNA"/>
</dbReference>
<gene>
    <name evidence="4" type="ORF">soil367_09170</name>
</gene>
<accession>A0A4P7XLX5</accession>
<reference evidence="4 5" key="1">
    <citation type="submission" date="2018-07" db="EMBL/GenBank/DDBJ databases">
        <title>Marsedoiliclastica nanhaica gen. nov. sp. nov., a novel marine hydrocarbonoclastic bacterium isolated from an in-situ enriched hydrocarbon-degrading consortium in deep-sea sediment.</title>
        <authorList>
            <person name="Dong C."/>
            <person name="Ma T."/>
            <person name="Liu R."/>
            <person name="Shao Z."/>
        </authorList>
    </citation>
    <scope>NUCLEOTIDE SEQUENCE [LARGE SCALE GENOMIC DNA]</scope>
    <source>
        <strain evidence="5">soil36-7</strain>
    </source>
</reference>
<dbReference type="InterPro" id="IPR048342">
    <property type="entry name" value="DUF1285_C"/>
</dbReference>
<dbReference type="Gene3D" id="2.30.270.10">
    <property type="entry name" value="duf1285 protein"/>
    <property type="match status" value="1"/>
</dbReference>
<dbReference type="KEGG" id="hmi:soil367_09170"/>
<dbReference type="Pfam" id="PF06938">
    <property type="entry name" value="DUF1285_N"/>
    <property type="match status" value="1"/>
</dbReference>
<dbReference type="OrthoDB" id="3078366at2"/>
<proteinExistence type="predicted"/>
<dbReference type="AlphaFoldDB" id="A0A4P7XLX5"/>
<feature type="compositionally biased region" description="Basic and acidic residues" evidence="1">
    <location>
        <begin position="10"/>
        <end position="20"/>
    </location>
</feature>
<dbReference type="RefSeq" id="WP_136548808.1">
    <property type="nucleotide sequence ID" value="NZ_CP031093.1"/>
</dbReference>
<evidence type="ECO:0000313" key="4">
    <source>
        <dbReference type="EMBL" id="QCF27883.1"/>
    </source>
</evidence>
<protein>
    <submittedName>
        <fullName evidence="4">DUF1285 domain-containing protein</fullName>
    </submittedName>
</protein>
<feature type="domain" description="DUF1285" evidence="2">
    <location>
        <begin position="26"/>
        <end position="93"/>
    </location>
</feature>